<sequence length="116" mass="13437">MERKIINIFDVVGGKAAVSTEDGERLFRTISAFLEKDFEVVLDFINIETLTSTFLNAAIGQLYSKFDSPFLKENLKVDNLCSEDRELMIKVIDRAKEYFKDKENVEKDIREAFDDE</sequence>
<name>X1PMX5_9ZZZZ</name>
<dbReference type="EMBL" id="BARV01030357">
    <property type="protein sequence ID" value="GAI40405.1"/>
    <property type="molecule type" value="Genomic_DNA"/>
</dbReference>
<proteinExistence type="predicted"/>
<accession>X1PMX5</accession>
<evidence type="ECO:0000259" key="1">
    <source>
        <dbReference type="Pfam" id="PF14213"/>
    </source>
</evidence>
<gene>
    <name evidence="2" type="ORF">S06H3_48226</name>
</gene>
<evidence type="ECO:0000313" key="2">
    <source>
        <dbReference type="EMBL" id="GAI40405.1"/>
    </source>
</evidence>
<dbReference type="Pfam" id="PF14213">
    <property type="entry name" value="DUF4325"/>
    <property type="match status" value="1"/>
</dbReference>
<protein>
    <recommendedName>
        <fullName evidence="1">DUF4325 domain-containing protein</fullName>
    </recommendedName>
</protein>
<dbReference type="InterPro" id="IPR025474">
    <property type="entry name" value="DUF4325"/>
</dbReference>
<comment type="caution">
    <text evidence="2">The sequence shown here is derived from an EMBL/GenBank/DDBJ whole genome shotgun (WGS) entry which is preliminary data.</text>
</comment>
<dbReference type="AlphaFoldDB" id="X1PMX5"/>
<organism evidence="2">
    <name type="scientific">marine sediment metagenome</name>
    <dbReference type="NCBI Taxonomy" id="412755"/>
    <lineage>
        <taxon>unclassified sequences</taxon>
        <taxon>metagenomes</taxon>
        <taxon>ecological metagenomes</taxon>
    </lineage>
</organism>
<reference evidence="2" key="1">
    <citation type="journal article" date="2014" name="Front. Microbiol.">
        <title>High frequency of phylogenetically diverse reductive dehalogenase-homologous genes in deep subseafloor sedimentary metagenomes.</title>
        <authorList>
            <person name="Kawai M."/>
            <person name="Futagami T."/>
            <person name="Toyoda A."/>
            <person name="Takaki Y."/>
            <person name="Nishi S."/>
            <person name="Hori S."/>
            <person name="Arai W."/>
            <person name="Tsubouchi T."/>
            <person name="Morono Y."/>
            <person name="Uchiyama I."/>
            <person name="Ito T."/>
            <person name="Fujiyama A."/>
            <person name="Inagaki F."/>
            <person name="Takami H."/>
        </authorList>
    </citation>
    <scope>NUCLEOTIDE SEQUENCE</scope>
    <source>
        <strain evidence="2">Expedition CK06-06</strain>
    </source>
</reference>
<feature type="domain" description="DUF4325" evidence="1">
    <location>
        <begin position="22"/>
        <end position="83"/>
    </location>
</feature>